<dbReference type="Proteomes" id="UP000601435">
    <property type="component" value="Unassembled WGS sequence"/>
</dbReference>
<accession>A0A812YE64</accession>
<dbReference type="AlphaFoldDB" id="A0A812YE64"/>
<feature type="domain" description="PDZ" evidence="1">
    <location>
        <begin position="10"/>
        <end position="76"/>
    </location>
</feature>
<comment type="caution">
    <text evidence="2">The sequence shown here is derived from an EMBL/GenBank/DDBJ whole genome shotgun (WGS) entry which is preliminary data.</text>
</comment>
<reference evidence="2" key="1">
    <citation type="submission" date="2021-02" db="EMBL/GenBank/DDBJ databases">
        <authorList>
            <person name="Dougan E. K."/>
            <person name="Rhodes N."/>
            <person name="Thang M."/>
            <person name="Chan C."/>
        </authorList>
    </citation>
    <scope>NUCLEOTIDE SEQUENCE</scope>
</reference>
<keyword evidence="3" id="KW-1185">Reference proteome</keyword>
<dbReference type="InterPro" id="IPR001478">
    <property type="entry name" value="PDZ"/>
</dbReference>
<organism evidence="2 3">
    <name type="scientific">Symbiodinium necroappetens</name>
    <dbReference type="NCBI Taxonomy" id="1628268"/>
    <lineage>
        <taxon>Eukaryota</taxon>
        <taxon>Sar</taxon>
        <taxon>Alveolata</taxon>
        <taxon>Dinophyceae</taxon>
        <taxon>Suessiales</taxon>
        <taxon>Symbiodiniaceae</taxon>
        <taxon>Symbiodinium</taxon>
    </lineage>
</organism>
<name>A0A812YE64_9DINO</name>
<evidence type="ECO:0000313" key="2">
    <source>
        <dbReference type="EMBL" id="CAE7771707.1"/>
    </source>
</evidence>
<sequence>MQGPMIHTFEAEFPKPAGSRLGIQLSLVNTPDREGLVVEKVADGGAVDAYNKKSPEGYRIQEGDLVVKVNGVNADGPLAHHMPAIAGKVMEASTIRLEVRRYCAGPNLANSGSAAVSKSPNLLPPPNFQEVSGNWTGTGSSQPADADAGALGRHGWKVQSQTAPTAPFFSDMPSDGATACGAQAQSQADVDSLLMQQGQALARQSMGLPRPFCINRHGPLGDFWGSA</sequence>
<protein>
    <submittedName>
        <fullName evidence="2">Svop protein</fullName>
    </submittedName>
</protein>
<dbReference type="CDD" id="cd00136">
    <property type="entry name" value="PDZ_canonical"/>
    <property type="match status" value="1"/>
</dbReference>
<proteinExistence type="predicted"/>
<dbReference type="EMBL" id="CAJNJA010041075">
    <property type="protein sequence ID" value="CAE7771707.1"/>
    <property type="molecule type" value="Genomic_DNA"/>
</dbReference>
<dbReference type="PROSITE" id="PS50106">
    <property type="entry name" value="PDZ"/>
    <property type="match status" value="1"/>
</dbReference>
<dbReference type="Gene3D" id="2.30.42.10">
    <property type="match status" value="1"/>
</dbReference>
<evidence type="ECO:0000259" key="1">
    <source>
        <dbReference type="PROSITE" id="PS50106"/>
    </source>
</evidence>
<evidence type="ECO:0000313" key="3">
    <source>
        <dbReference type="Proteomes" id="UP000601435"/>
    </source>
</evidence>
<gene>
    <name evidence="2" type="primary">svop</name>
    <name evidence="2" type="ORF">SNEC2469_LOCUS22551</name>
</gene>
<dbReference type="SUPFAM" id="SSF50156">
    <property type="entry name" value="PDZ domain-like"/>
    <property type="match status" value="1"/>
</dbReference>
<dbReference type="InterPro" id="IPR036034">
    <property type="entry name" value="PDZ_sf"/>
</dbReference>